<feature type="transmembrane region" description="Helical" evidence="6">
    <location>
        <begin position="131"/>
        <end position="151"/>
    </location>
</feature>
<comment type="subcellular location">
    <subcellularLocation>
        <location evidence="1">Cell membrane</location>
        <topology evidence="1">Multi-pass membrane protein</topology>
    </subcellularLocation>
</comment>
<proteinExistence type="predicted"/>
<feature type="transmembrane region" description="Helical" evidence="6">
    <location>
        <begin position="291"/>
        <end position="311"/>
    </location>
</feature>
<evidence type="ECO:0000256" key="4">
    <source>
        <dbReference type="ARBA" id="ARBA00022989"/>
    </source>
</evidence>
<dbReference type="EMBL" id="AP026978">
    <property type="protein sequence ID" value="BDT99269.1"/>
    <property type="molecule type" value="Genomic_DNA"/>
</dbReference>
<keyword evidence="5 6" id="KW-0472">Membrane</keyword>
<feature type="transmembrane region" description="Helical" evidence="6">
    <location>
        <begin position="31"/>
        <end position="55"/>
    </location>
</feature>
<gene>
    <name evidence="8" type="ORF">IFM12276_22980</name>
</gene>
<dbReference type="InterPro" id="IPR020846">
    <property type="entry name" value="MFS_dom"/>
</dbReference>
<dbReference type="PROSITE" id="PS50850">
    <property type="entry name" value="MFS"/>
    <property type="match status" value="1"/>
</dbReference>
<protein>
    <submittedName>
        <fullName evidence="8">MFS transporter</fullName>
    </submittedName>
</protein>
<feature type="domain" description="Major facilitator superfamily (MFS) profile" evidence="7">
    <location>
        <begin position="33"/>
        <end position="523"/>
    </location>
</feature>
<keyword evidence="4 6" id="KW-1133">Transmembrane helix</keyword>
<keyword evidence="9" id="KW-1185">Reference proteome</keyword>
<evidence type="ECO:0000256" key="6">
    <source>
        <dbReference type="SAM" id="Phobius"/>
    </source>
</evidence>
<evidence type="ECO:0000313" key="8">
    <source>
        <dbReference type="EMBL" id="BDT99269.1"/>
    </source>
</evidence>
<keyword evidence="3 6" id="KW-0812">Transmembrane</keyword>
<feature type="transmembrane region" description="Helical" evidence="6">
    <location>
        <begin position="353"/>
        <end position="371"/>
    </location>
</feature>
<dbReference type="InterPro" id="IPR036259">
    <property type="entry name" value="MFS_trans_sf"/>
</dbReference>
<evidence type="ECO:0000256" key="2">
    <source>
        <dbReference type="ARBA" id="ARBA00022448"/>
    </source>
</evidence>
<dbReference type="InterPro" id="IPR011701">
    <property type="entry name" value="MFS"/>
</dbReference>
<sequence length="545" mass="55559">MAVEVVGSTAPVRSRTDRPDAAVPLPRGRRILVLALIYATAFLVSQDVSLHSIAVSTLLQQLGDRDVLAFSLWIPKAYVLSLIVFLLLGGVLTDRCGAKRVLIGGYLTFLAGFAVHIAFASTSWPLLVSRVFMGAGIAAIVPSALSILVLVNAAGRQRSKALVIWAGCLAAGVTVVPLLSGLLLHNMWWPRLALADAIVATALLIGVVKVVPPCPADPEAPVEWPSAVAAMTGSGLVALGLFKAPDWGWTAPAVIATLVAGTCLLVLAATIRRGGELPHDILMRPEPRLRLAMLALSTAVVAEFGIIFLTIQYLQAVRGSGPIAGGAAIFVPACVASAAGAKAGVMLRRRTSATISLVIGLTTILDGLAIGLTADAAGSLERIVAMVAVMSVGLGIVAAVGLDAISTAMPVRRNGIPFAAQSAAVQIGSLLGLAVTGGLVDQGYRAGLVIPARVAAHGGIVADGQPLGMNVATATSAGDAVGGPLAEAVQNAFLAGYRHALLATIAVVVVAMVVLLVLAARGLGASDRPNSEVLASSSRNSQESE</sequence>
<feature type="transmembrane region" description="Helical" evidence="6">
    <location>
        <begin position="418"/>
        <end position="440"/>
    </location>
</feature>
<feature type="transmembrane region" description="Helical" evidence="6">
    <location>
        <begin position="248"/>
        <end position="271"/>
    </location>
</feature>
<dbReference type="Pfam" id="PF07690">
    <property type="entry name" value="MFS_1"/>
    <property type="match status" value="1"/>
</dbReference>
<evidence type="ECO:0000256" key="3">
    <source>
        <dbReference type="ARBA" id="ARBA00022692"/>
    </source>
</evidence>
<dbReference type="PANTHER" id="PTHR42718:SF9">
    <property type="entry name" value="MAJOR FACILITATOR SUPERFAMILY MULTIDRUG TRANSPORTER MFSC"/>
    <property type="match status" value="1"/>
</dbReference>
<dbReference type="RefSeq" id="WP_281879399.1">
    <property type="nucleotide sequence ID" value="NZ_AP026976.1"/>
</dbReference>
<organism evidence="8 9">
    <name type="scientific">Nocardia sputorum</name>
    <dbReference type="NCBI Taxonomy" id="2984338"/>
    <lineage>
        <taxon>Bacteria</taxon>
        <taxon>Bacillati</taxon>
        <taxon>Actinomycetota</taxon>
        <taxon>Actinomycetes</taxon>
        <taxon>Mycobacteriales</taxon>
        <taxon>Nocardiaceae</taxon>
        <taxon>Nocardia</taxon>
    </lineage>
</organism>
<name>A0ABM8CWB3_9NOCA</name>
<feature type="transmembrane region" description="Helical" evidence="6">
    <location>
        <begin position="500"/>
        <end position="520"/>
    </location>
</feature>
<dbReference type="Gene3D" id="1.20.1250.20">
    <property type="entry name" value="MFS general substrate transporter like domains"/>
    <property type="match status" value="1"/>
</dbReference>
<feature type="transmembrane region" description="Helical" evidence="6">
    <location>
        <begin position="383"/>
        <end position="406"/>
    </location>
</feature>
<dbReference type="PANTHER" id="PTHR42718">
    <property type="entry name" value="MAJOR FACILITATOR SUPERFAMILY MULTIDRUG TRANSPORTER MFSC"/>
    <property type="match status" value="1"/>
</dbReference>
<feature type="transmembrane region" description="Helical" evidence="6">
    <location>
        <begin position="323"/>
        <end position="341"/>
    </location>
</feature>
<reference evidence="8 9" key="1">
    <citation type="submission" date="2022-11" db="EMBL/GenBank/DDBJ databases">
        <title>Genome Sequencing of Nocardia sp. ON39_IFM12276 and assembly.</title>
        <authorList>
            <person name="Shimojima M."/>
            <person name="Toyokawa M."/>
            <person name="Uesaka K."/>
        </authorList>
    </citation>
    <scope>NUCLEOTIDE SEQUENCE [LARGE SCALE GENOMIC DNA]</scope>
    <source>
        <strain evidence="8 9">IFM 12276</strain>
    </source>
</reference>
<evidence type="ECO:0000313" key="9">
    <source>
        <dbReference type="Proteomes" id="UP001317870"/>
    </source>
</evidence>
<feature type="transmembrane region" description="Helical" evidence="6">
    <location>
        <begin position="163"/>
        <end position="185"/>
    </location>
</feature>
<evidence type="ECO:0000259" key="7">
    <source>
        <dbReference type="PROSITE" id="PS50850"/>
    </source>
</evidence>
<evidence type="ECO:0000256" key="5">
    <source>
        <dbReference type="ARBA" id="ARBA00023136"/>
    </source>
</evidence>
<evidence type="ECO:0000256" key="1">
    <source>
        <dbReference type="ARBA" id="ARBA00004651"/>
    </source>
</evidence>
<dbReference type="Proteomes" id="UP001317870">
    <property type="component" value="Chromosome"/>
</dbReference>
<feature type="transmembrane region" description="Helical" evidence="6">
    <location>
        <begin position="67"/>
        <end position="89"/>
    </location>
</feature>
<keyword evidence="2" id="KW-0813">Transport</keyword>
<accession>A0ABM8CWB3</accession>
<feature type="transmembrane region" description="Helical" evidence="6">
    <location>
        <begin position="101"/>
        <end position="119"/>
    </location>
</feature>
<dbReference type="SUPFAM" id="SSF103473">
    <property type="entry name" value="MFS general substrate transporter"/>
    <property type="match status" value="1"/>
</dbReference>